<name>A0A0E9Q3V9_ANGAN</name>
<proteinExistence type="predicted"/>
<organism evidence="1">
    <name type="scientific">Anguilla anguilla</name>
    <name type="common">European freshwater eel</name>
    <name type="synonym">Muraena anguilla</name>
    <dbReference type="NCBI Taxonomy" id="7936"/>
    <lineage>
        <taxon>Eukaryota</taxon>
        <taxon>Metazoa</taxon>
        <taxon>Chordata</taxon>
        <taxon>Craniata</taxon>
        <taxon>Vertebrata</taxon>
        <taxon>Euteleostomi</taxon>
        <taxon>Actinopterygii</taxon>
        <taxon>Neopterygii</taxon>
        <taxon>Teleostei</taxon>
        <taxon>Anguilliformes</taxon>
        <taxon>Anguillidae</taxon>
        <taxon>Anguilla</taxon>
    </lineage>
</organism>
<reference evidence="1" key="2">
    <citation type="journal article" date="2015" name="Fish Shellfish Immunol.">
        <title>Early steps in the European eel (Anguilla anguilla)-Vibrio vulnificus interaction in the gills: Role of the RtxA13 toxin.</title>
        <authorList>
            <person name="Callol A."/>
            <person name="Pajuelo D."/>
            <person name="Ebbesson L."/>
            <person name="Teles M."/>
            <person name="MacKenzie S."/>
            <person name="Amaro C."/>
        </authorList>
    </citation>
    <scope>NUCLEOTIDE SEQUENCE</scope>
</reference>
<dbReference type="EMBL" id="GBXM01097552">
    <property type="protein sequence ID" value="JAH11025.1"/>
    <property type="molecule type" value="Transcribed_RNA"/>
</dbReference>
<reference evidence="1" key="1">
    <citation type="submission" date="2014-11" db="EMBL/GenBank/DDBJ databases">
        <authorList>
            <person name="Amaro Gonzalez C."/>
        </authorList>
    </citation>
    <scope>NUCLEOTIDE SEQUENCE</scope>
</reference>
<sequence length="36" mass="4125">MVLCPSHFQSCFAPEFHMKESLTEKSGVVFFPLPPR</sequence>
<dbReference type="AlphaFoldDB" id="A0A0E9Q3V9"/>
<evidence type="ECO:0000313" key="1">
    <source>
        <dbReference type="EMBL" id="JAH11025.1"/>
    </source>
</evidence>
<protein>
    <submittedName>
        <fullName evidence="1">Uncharacterized protein</fullName>
    </submittedName>
</protein>
<accession>A0A0E9Q3V9</accession>